<protein>
    <submittedName>
        <fullName evidence="2">Endonuclease YncB, thermonuclease family</fullName>
    </submittedName>
</protein>
<evidence type="ECO:0000256" key="1">
    <source>
        <dbReference type="SAM" id="SignalP"/>
    </source>
</evidence>
<keyword evidence="2" id="KW-0540">Nuclease</keyword>
<proteinExistence type="predicted"/>
<keyword evidence="3" id="KW-1185">Reference proteome</keyword>
<keyword evidence="2" id="KW-0378">Hydrolase</keyword>
<name>A0A1I4E2U5_9HYPH</name>
<gene>
    <name evidence="2" type="ORF">SAMN04488498_12229</name>
</gene>
<organism evidence="2 3">
    <name type="scientific">Neomesorhizobium albiziae</name>
    <dbReference type="NCBI Taxonomy" id="335020"/>
    <lineage>
        <taxon>Bacteria</taxon>
        <taxon>Pseudomonadati</taxon>
        <taxon>Pseudomonadota</taxon>
        <taxon>Alphaproteobacteria</taxon>
        <taxon>Hyphomicrobiales</taxon>
        <taxon>Phyllobacteriaceae</taxon>
        <taxon>Neomesorhizobium</taxon>
    </lineage>
</organism>
<dbReference type="EMBL" id="FOSL01000022">
    <property type="protein sequence ID" value="SFL00124.1"/>
    <property type="molecule type" value="Genomic_DNA"/>
</dbReference>
<dbReference type="AlphaFoldDB" id="A0A1I4E2U5"/>
<dbReference type="RefSeq" id="WP_149762939.1">
    <property type="nucleotide sequence ID" value="NZ_BSPE01000036.1"/>
</dbReference>
<sequence>MKGPALFAVAVATALPAAAAAPVFLPLRAGVTLESGDSWIDANKTYRLYGVQSCLRGTLYTDKGGHRRDCGEASLAVLAAYIADTRPVCAPVAETNAAIHVACYATVGSDRLDLANLMIMSGFAFAALGRDGLPLHPPYAVAEHRARERRAGLWQFKDVRHPAILLGQAGAGLDTAR</sequence>
<accession>A0A1I4E2U5</accession>
<evidence type="ECO:0000313" key="2">
    <source>
        <dbReference type="EMBL" id="SFL00124.1"/>
    </source>
</evidence>
<dbReference type="InterPro" id="IPR035437">
    <property type="entry name" value="SNase_OB-fold_sf"/>
</dbReference>
<dbReference type="GO" id="GO:0004519">
    <property type="term" value="F:endonuclease activity"/>
    <property type="evidence" value="ECO:0007669"/>
    <property type="project" value="UniProtKB-KW"/>
</dbReference>
<dbReference type="OrthoDB" id="8126240at2"/>
<keyword evidence="2" id="KW-0255">Endonuclease</keyword>
<keyword evidence="1" id="KW-0732">Signal</keyword>
<dbReference type="Proteomes" id="UP000323300">
    <property type="component" value="Unassembled WGS sequence"/>
</dbReference>
<feature type="signal peptide" evidence="1">
    <location>
        <begin position="1"/>
        <end position="19"/>
    </location>
</feature>
<feature type="chain" id="PRO_5009302667" evidence="1">
    <location>
        <begin position="20"/>
        <end position="177"/>
    </location>
</feature>
<reference evidence="2 3" key="1">
    <citation type="submission" date="2016-10" db="EMBL/GenBank/DDBJ databases">
        <authorList>
            <person name="Varghese N."/>
            <person name="Submissions S."/>
        </authorList>
    </citation>
    <scope>NUCLEOTIDE SEQUENCE [LARGE SCALE GENOMIC DNA]</scope>
    <source>
        <strain evidence="2 3">DSM 21822</strain>
    </source>
</reference>
<evidence type="ECO:0000313" key="3">
    <source>
        <dbReference type="Proteomes" id="UP000323300"/>
    </source>
</evidence>
<dbReference type="SUPFAM" id="SSF50199">
    <property type="entry name" value="Staphylococcal nuclease"/>
    <property type="match status" value="1"/>
</dbReference>
<dbReference type="Gene3D" id="2.40.50.90">
    <property type="match status" value="1"/>
</dbReference>